<dbReference type="Pfam" id="PF07589">
    <property type="entry name" value="PEP-CTERM"/>
    <property type="match status" value="1"/>
</dbReference>
<dbReference type="InterPro" id="IPR001322">
    <property type="entry name" value="Lamin_tail_dom"/>
</dbReference>
<feature type="chain" id="PRO_5047453459" evidence="1">
    <location>
        <begin position="25"/>
        <end position="233"/>
    </location>
</feature>
<keyword evidence="4" id="KW-1185">Reference proteome</keyword>
<keyword evidence="1" id="KW-0732">Signal</keyword>
<sequence>MALKKWVLGVTAAMAAFAPSAASAAVQITEFMYQGTSSGAREYFELTNIATTSVSVAGWSYNDDNPNAPVSFGNFFGTLGANESVILTELTAEAFRSYWSLDNSVRIFSIGGSSNLGNADTINIYNSATQNVSTLVDSVTYSGTTAGISRNRPNATGTVGNALFVNSSVGDVYGSAYAAGAGTSDLGNPGEYAFGATAAAVPEPASWAMMIGGFGVVGAGMRRRRAVTTAARA</sequence>
<proteinExistence type="predicted"/>
<dbReference type="InterPro" id="IPR013424">
    <property type="entry name" value="Ice-binding_C"/>
</dbReference>
<dbReference type="NCBIfam" id="NF035944">
    <property type="entry name" value="PEPxxWA-CTERM"/>
    <property type="match status" value="1"/>
</dbReference>
<evidence type="ECO:0000256" key="1">
    <source>
        <dbReference type="SAM" id="SignalP"/>
    </source>
</evidence>
<organism evidence="3 4">
    <name type="scientific">Sphingomonas natans</name>
    <dbReference type="NCBI Taxonomy" id="3063330"/>
    <lineage>
        <taxon>Bacteria</taxon>
        <taxon>Pseudomonadati</taxon>
        <taxon>Pseudomonadota</taxon>
        <taxon>Alphaproteobacteria</taxon>
        <taxon>Sphingomonadales</taxon>
        <taxon>Sphingomonadaceae</taxon>
        <taxon>Sphingomonas</taxon>
    </lineage>
</organism>
<reference evidence="3" key="1">
    <citation type="submission" date="2023-07" db="EMBL/GenBank/DDBJ databases">
        <authorList>
            <person name="Kim M."/>
        </authorList>
    </citation>
    <scope>NUCLEOTIDE SEQUENCE</scope>
    <source>
        <strain evidence="3">BIUV-7</strain>
    </source>
</reference>
<dbReference type="RefSeq" id="WP_303539519.1">
    <property type="nucleotide sequence ID" value="NZ_JAUOTP010000001.1"/>
</dbReference>
<accession>A0ABT8Y4G1</accession>
<dbReference type="EMBL" id="JAUOTP010000001">
    <property type="protein sequence ID" value="MDO6413206.1"/>
    <property type="molecule type" value="Genomic_DNA"/>
</dbReference>
<protein>
    <submittedName>
        <fullName evidence="3">PEPxxWA-CTERM sorting domain-containing protein</fullName>
    </submittedName>
</protein>
<feature type="domain" description="LTD" evidence="2">
    <location>
        <begin position="13"/>
        <end position="143"/>
    </location>
</feature>
<dbReference type="PROSITE" id="PS51841">
    <property type="entry name" value="LTD"/>
    <property type="match status" value="1"/>
</dbReference>
<dbReference type="NCBIfam" id="TIGR02595">
    <property type="entry name" value="PEP_CTERM"/>
    <property type="match status" value="1"/>
</dbReference>
<dbReference type="Proteomes" id="UP001169764">
    <property type="component" value="Unassembled WGS sequence"/>
</dbReference>
<evidence type="ECO:0000313" key="3">
    <source>
        <dbReference type="EMBL" id="MDO6413206.1"/>
    </source>
</evidence>
<evidence type="ECO:0000259" key="2">
    <source>
        <dbReference type="PROSITE" id="PS51841"/>
    </source>
</evidence>
<gene>
    <name evidence="3" type="ORF">Q4F19_02310</name>
</gene>
<feature type="signal peptide" evidence="1">
    <location>
        <begin position="1"/>
        <end position="24"/>
    </location>
</feature>
<name>A0ABT8Y4G1_9SPHN</name>
<comment type="caution">
    <text evidence="3">The sequence shown here is derived from an EMBL/GenBank/DDBJ whole genome shotgun (WGS) entry which is preliminary data.</text>
</comment>
<dbReference type="Pfam" id="PF00932">
    <property type="entry name" value="LTD"/>
    <property type="match status" value="1"/>
</dbReference>
<evidence type="ECO:0000313" key="4">
    <source>
        <dbReference type="Proteomes" id="UP001169764"/>
    </source>
</evidence>